<evidence type="ECO:0000313" key="2">
    <source>
        <dbReference type="Proteomes" id="UP000183971"/>
    </source>
</evidence>
<sequence>MPETTGTQAHPHTLEAQASGIPVVLCRPNPEQATEVAKWQVNSTVMVNPKITWYDGDMIELQMPSETISYGPRPVSDFPGIKAFAPVNDSTEESGDTEPVEVTKLFCHELISEGIRKSLKGKGVEVEEFSTWEELKSHIEHI</sequence>
<dbReference type="VEuPathDB" id="FungiDB:FPRO_14794"/>
<dbReference type="Proteomes" id="UP000183971">
    <property type="component" value="Unassembled WGS sequence"/>
</dbReference>
<keyword evidence="2" id="KW-1185">Reference proteome</keyword>
<comment type="caution">
    <text evidence="1">The sequence shown here is derived from an EMBL/GenBank/DDBJ whole genome shotgun (WGS) entry which is preliminary data.</text>
</comment>
<organism evidence="1 2">
    <name type="scientific">Fusarium proliferatum (strain ET1)</name>
    <name type="common">Orchid endophyte fungus</name>
    <dbReference type="NCBI Taxonomy" id="1227346"/>
    <lineage>
        <taxon>Eukaryota</taxon>
        <taxon>Fungi</taxon>
        <taxon>Dikarya</taxon>
        <taxon>Ascomycota</taxon>
        <taxon>Pezizomycotina</taxon>
        <taxon>Sordariomycetes</taxon>
        <taxon>Hypocreomycetidae</taxon>
        <taxon>Hypocreales</taxon>
        <taxon>Nectriaceae</taxon>
        <taxon>Fusarium</taxon>
        <taxon>Fusarium fujikuroi species complex</taxon>
    </lineage>
</organism>
<protein>
    <submittedName>
        <fullName evidence="1">Uncharacterized protein</fullName>
    </submittedName>
</protein>
<name>A0A1L7WAS4_FUSPR</name>
<dbReference type="RefSeq" id="XP_031090227.1">
    <property type="nucleotide sequence ID" value="XM_031225027.1"/>
</dbReference>
<dbReference type="AlphaFoldDB" id="A0A1L7WAS4"/>
<evidence type="ECO:0000313" key="1">
    <source>
        <dbReference type="EMBL" id="CZR49729.1"/>
    </source>
</evidence>
<dbReference type="EMBL" id="FJOF01000018">
    <property type="protein sequence ID" value="CZR49729.1"/>
    <property type="molecule type" value="Genomic_DNA"/>
</dbReference>
<reference evidence="2" key="1">
    <citation type="journal article" date="2016" name="Genome Biol. Evol.">
        <title>Comparative 'omics' of the Fusarium fujikuroi species complex highlights differences in genetic potential and metabolite synthesis.</title>
        <authorList>
            <person name="Niehaus E.-M."/>
            <person name="Muensterkoetter M."/>
            <person name="Proctor R.H."/>
            <person name="Brown D.W."/>
            <person name="Sharon A."/>
            <person name="Idan Y."/>
            <person name="Oren-Young L."/>
            <person name="Sieber C.M."/>
            <person name="Novak O."/>
            <person name="Pencik A."/>
            <person name="Tarkowska D."/>
            <person name="Hromadova K."/>
            <person name="Freeman S."/>
            <person name="Maymon M."/>
            <person name="Elazar M."/>
            <person name="Youssef S.A."/>
            <person name="El-Shabrawy E.S.M."/>
            <person name="Shalaby A.B.A."/>
            <person name="Houterman P."/>
            <person name="Brock N.L."/>
            <person name="Burkhardt I."/>
            <person name="Tsavkelova E.A."/>
            <person name="Dickschat J.S."/>
            <person name="Galuszka P."/>
            <person name="Gueldener U."/>
            <person name="Tudzynski B."/>
        </authorList>
    </citation>
    <scope>NUCLEOTIDE SEQUENCE [LARGE SCALE GENOMIC DNA]</scope>
    <source>
        <strain evidence="2">ET1</strain>
    </source>
</reference>
<proteinExistence type="predicted"/>
<dbReference type="GeneID" id="42059651"/>
<accession>A0A1L7WAS4</accession>
<gene>
    <name evidence="1" type="ORF">FPRO_14794</name>
</gene>